<feature type="binding site" evidence="1">
    <location>
        <position position="249"/>
    </location>
    <ligand>
        <name>Zn(2+)</name>
        <dbReference type="ChEBI" id="CHEBI:29105"/>
        <label>2</label>
    </ligand>
</feature>
<feature type="binding site" description="via carbamate group" evidence="1">
    <location>
        <position position="194"/>
    </location>
    <ligand>
        <name>Zn(2+)</name>
        <dbReference type="ChEBI" id="CHEBI:29105"/>
        <label>1</label>
    </ligand>
</feature>
<keyword evidence="6" id="KW-1185">Reference proteome</keyword>
<dbReference type="PIRSF" id="PIRSF039004">
    <property type="entry name" value="ADE_EF_0837"/>
    <property type="match status" value="1"/>
</dbReference>
<evidence type="ECO:0000313" key="5">
    <source>
        <dbReference type="EMBL" id="TCK72719.1"/>
    </source>
</evidence>
<dbReference type="Gene3D" id="3.20.20.140">
    <property type="entry name" value="Metal-dependent hydrolases"/>
    <property type="match status" value="1"/>
</dbReference>
<evidence type="ECO:0000256" key="2">
    <source>
        <dbReference type="PIRSR" id="PIRSR039004-2"/>
    </source>
</evidence>
<proteinExistence type="predicted"/>
<comment type="caution">
    <text evidence="5">The sequence shown here is derived from an EMBL/GenBank/DDBJ whole genome shotgun (WGS) entry which is preliminary data.</text>
</comment>
<feature type="binding site" evidence="1">
    <location>
        <position position="94"/>
    </location>
    <ligand>
        <name>Zn(2+)</name>
        <dbReference type="ChEBI" id="CHEBI:29105"/>
        <label>1</label>
    </ligand>
</feature>
<feature type="domain" description="Amidohydrolase-related" evidence="4">
    <location>
        <begin position="298"/>
        <end position="405"/>
    </location>
</feature>
<gene>
    <name evidence="5" type="ORF">C7378_2309</name>
</gene>
<dbReference type="EMBL" id="SMGK01000003">
    <property type="protein sequence ID" value="TCK72719.1"/>
    <property type="molecule type" value="Genomic_DNA"/>
</dbReference>
<accession>A0A4R1L8N8</accession>
<feature type="binding site" evidence="1">
    <location>
        <position position="309"/>
    </location>
    <ligand>
        <name>Zn(2+)</name>
        <dbReference type="ChEBI" id="CHEBI:29105"/>
        <label>1</label>
    </ligand>
</feature>
<dbReference type="InterPro" id="IPR020043">
    <property type="entry name" value="Deacetylase_Atu3266-like"/>
</dbReference>
<feature type="signal peptide" evidence="3">
    <location>
        <begin position="1"/>
        <end position="29"/>
    </location>
</feature>
<name>A0A4R1L8N8_9BACT</name>
<dbReference type="PANTHER" id="PTHR42717">
    <property type="entry name" value="DIHYDROOROTASE-RELATED"/>
    <property type="match status" value="1"/>
</dbReference>
<evidence type="ECO:0000313" key="6">
    <source>
        <dbReference type="Proteomes" id="UP000295210"/>
    </source>
</evidence>
<evidence type="ECO:0000256" key="3">
    <source>
        <dbReference type="SAM" id="SignalP"/>
    </source>
</evidence>
<feature type="binding site" evidence="1">
    <location>
        <position position="92"/>
    </location>
    <ligand>
        <name>Zn(2+)</name>
        <dbReference type="ChEBI" id="CHEBI:29105"/>
        <label>1</label>
    </ligand>
</feature>
<dbReference type="AlphaFoldDB" id="A0A4R1L8N8"/>
<feature type="binding site" description="via carbamate group" evidence="1">
    <location>
        <position position="194"/>
    </location>
    <ligand>
        <name>Zn(2+)</name>
        <dbReference type="ChEBI" id="CHEBI:29105"/>
        <label>2</label>
    </ligand>
</feature>
<protein>
    <submittedName>
        <fullName evidence="5">Dihydroorotase</fullName>
    </submittedName>
</protein>
<dbReference type="Gene3D" id="2.30.40.10">
    <property type="entry name" value="Urease, subunit C, domain 1"/>
    <property type="match status" value="1"/>
</dbReference>
<dbReference type="GO" id="GO:0019213">
    <property type="term" value="F:deacetylase activity"/>
    <property type="evidence" value="ECO:0007669"/>
    <property type="project" value="InterPro"/>
</dbReference>
<dbReference type="Proteomes" id="UP000295210">
    <property type="component" value="Unassembled WGS sequence"/>
</dbReference>
<dbReference type="Pfam" id="PF01979">
    <property type="entry name" value="Amidohydro_1"/>
    <property type="match status" value="1"/>
</dbReference>
<feature type="chain" id="PRO_5020276118" evidence="3">
    <location>
        <begin position="30"/>
        <end position="443"/>
    </location>
</feature>
<dbReference type="GO" id="GO:0046872">
    <property type="term" value="F:metal ion binding"/>
    <property type="evidence" value="ECO:0007669"/>
    <property type="project" value="UniProtKB-KW"/>
</dbReference>
<organism evidence="5 6">
    <name type="scientific">Acidipila rosea</name>
    <dbReference type="NCBI Taxonomy" id="768535"/>
    <lineage>
        <taxon>Bacteria</taxon>
        <taxon>Pseudomonadati</taxon>
        <taxon>Acidobacteriota</taxon>
        <taxon>Terriglobia</taxon>
        <taxon>Terriglobales</taxon>
        <taxon>Acidobacteriaceae</taxon>
        <taxon>Acidipila</taxon>
    </lineage>
</organism>
<dbReference type="InterPro" id="IPR032466">
    <property type="entry name" value="Metal_Hydrolase"/>
</dbReference>
<dbReference type="SUPFAM" id="SSF51556">
    <property type="entry name" value="Metallo-dependent hydrolases"/>
    <property type="match status" value="1"/>
</dbReference>
<dbReference type="SUPFAM" id="SSF51338">
    <property type="entry name" value="Composite domain of metallo-dependent hydrolases"/>
    <property type="match status" value="1"/>
</dbReference>
<keyword evidence="1" id="KW-0862">Zinc</keyword>
<keyword evidence="1" id="KW-0479">Metal-binding</keyword>
<reference evidence="5 6" key="1">
    <citation type="submission" date="2019-03" db="EMBL/GenBank/DDBJ databases">
        <title>Genomic Encyclopedia of Type Strains, Phase IV (KMG-IV): sequencing the most valuable type-strain genomes for metagenomic binning, comparative biology and taxonomic classification.</title>
        <authorList>
            <person name="Goeker M."/>
        </authorList>
    </citation>
    <scope>NUCLEOTIDE SEQUENCE [LARGE SCALE GENOMIC DNA]</scope>
    <source>
        <strain evidence="5 6">DSM 103428</strain>
    </source>
</reference>
<dbReference type="GO" id="GO:0016810">
    <property type="term" value="F:hydrolase activity, acting on carbon-nitrogen (but not peptide) bonds"/>
    <property type="evidence" value="ECO:0007669"/>
    <property type="project" value="InterPro"/>
</dbReference>
<keyword evidence="3" id="KW-0732">Signal</keyword>
<dbReference type="InterPro" id="IPR006680">
    <property type="entry name" value="Amidohydro-rel"/>
</dbReference>
<dbReference type="PANTHER" id="PTHR42717:SF1">
    <property type="entry name" value="IMIDAZOLONEPROPIONASE AND RELATED AMIDOHYDROLASES"/>
    <property type="match status" value="1"/>
</dbReference>
<evidence type="ECO:0000259" key="4">
    <source>
        <dbReference type="Pfam" id="PF01979"/>
    </source>
</evidence>
<dbReference type="OrthoDB" id="9802793at2"/>
<dbReference type="NCBIfam" id="NF006689">
    <property type="entry name" value="PRK09237.1"/>
    <property type="match status" value="1"/>
</dbReference>
<sequence length="443" mass="48410">MYLRKLERKVSLCLATVGALFTVAPSLHAQTYDLLLKHGHVVDAKNHISSTMDVAVKDGKIAKVAANISPAEAVKTIDASDLYVTPGLIDIHVHVFAGTGERGSYAGDLSVYPDGFTFRNGVTTVVDAGCSGWRNFEDFKDKIIDRSQTRVLALLNIVGSGMRGPKYEQNLADMQAEPTAAMARKYPEIVVGIKSAHFEGPEWTPYLQAVKAGTLANIPVMIDYGANRPERPLYQLLTRVLRPGDIYTHMYSGLRGEQDKTTLGPSKALIEGRKRGIYFDVGHGGGSFDWRVAVPLTKAGFLPDSISTDLHVGSMNAGMKDMLNVSDKMLALGMPLDQVIAADTWHPAREIKREELGNLSVGAPADIAVLRVVHGHFGFVDMFDTKLMGTEKLICEMTIRNGKVVYDLNGMSSPLWTEAPTNAVRQAERWTRFKQVSPAAATH</sequence>
<evidence type="ECO:0000256" key="1">
    <source>
        <dbReference type="PIRSR" id="PIRSR039004-1"/>
    </source>
</evidence>
<feature type="modified residue" description="N6-carboxylysine" evidence="2">
    <location>
        <position position="194"/>
    </location>
</feature>
<dbReference type="InterPro" id="IPR011059">
    <property type="entry name" value="Metal-dep_hydrolase_composite"/>
</dbReference>